<keyword evidence="5" id="KW-0496">Mitochondrion</keyword>
<evidence type="ECO:0000256" key="6">
    <source>
        <dbReference type="SAM" id="MobiDB-lite"/>
    </source>
</evidence>
<evidence type="ECO:0000256" key="4">
    <source>
        <dbReference type="ARBA" id="ARBA00023136"/>
    </source>
</evidence>
<evidence type="ECO:0000256" key="3">
    <source>
        <dbReference type="ARBA" id="ARBA00022989"/>
    </source>
</evidence>
<comment type="subcellular location">
    <subcellularLocation>
        <location evidence="1">Membrane</location>
    </subcellularLocation>
    <subcellularLocation>
        <location evidence="5">Mitochondrion inner membrane</location>
        <topology evidence="5">Multi-pass membrane protein</topology>
    </subcellularLocation>
</comment>
<dbReference type="Pfam" id="PF02104">
    <property type="entry name" value="SURF1"/>
    <property type="match status" value="1"/>
</dbReference>
<comment type="function">
    <text evidence="5">Probably involved in the biogenesis of the COX complex.</text>
</comment>
<dbReference type="Proteomes" id="UP000317650">
    <property type="component" value="Chromosome 1"/>
</dbReference>
<keyword evidence="3" id="KW-1133">Transmembrane helix</keyword>
<dbReference type="CDD" id="cd06662">
    <property type="entry name" value="SURF1"/>
    <property type="match status" value="1"/>
</dbReference>
<evidence type="ECO:0000313" key="8">
    <source>
        <dbReference type="Proteomes" id="UP000317650"/>
    </source>
</evidence>
<evidence type="ECO:0000256" key="2">
    <source>
        <dbReference type="ARBA" id="ARBA00022692"/>
    </source>
</evidence>
<dbReference type="AlphaFoldDB" id="A0A4S8JPZ6"/>
<accession>A0A4S8JPZ6</accession>
<organism evidence="7 8">
    <name type="scientific">Musa balbisiana</name>
    <name type="common">Banana</name>
    <dbReference type="NCBI Taxonomy" id="52838"/>
    <lineage>
        <taxon>Eukaryota</taxon>
        <taxon>Viridiplantae</taxon>
        <taxon>Streptophyta</taxon>
        <taxon>Embryophyta</taxon>
        <taxon>Tracheophyta</taxon>
        <taxon>Spermatophyta</taxon>
        <taxon>Magnoliopsida</taxon>
        <taxon>Liliopsida</taxon>
        <taxon>Zingiberales</taxon>
        <taxon>Musaceae</taxon>
        <taxon>Musa</taxon>
    </lineage>
</organism>
<keyword evidence="5" id="KW-0999">Mitochondrion inner membrane</keyword>
<proteinExistence type="inferred from homology"/>
<feature type="region of interest" description="Disordered" evidence="6">
    <location>
        <begin position="81"/>
        <end position="103"/>
    </location>
</feature>
<evidence type="ECO:0000256" key="5">
    <source>
        <dbReference type="RuleBase" id="RU363076"/>
    </source>
</evidence>
<keyword evidence="4" id="KW-0472">Membrane</keyword>
<sequence length="391" mass="44411">MSIKWANWTPLGLEFRCNWFSPEIEAFKKVMLVLRPQVDHIVSVGDASFFFHMATSLSKTLRVKRSLLSVLSSPRLTPLSAFSSSHAPPPPPTYAAASSGSQSQEKERGKWSKALLFLPGAITFGLGTWQLFRRQEKIEMLDYRRKRLEMEPLKWNELSSSDHDFDSLEFRTVICEGDFDESKSVYIGPRSRSISGVTENGFYVITPLIPRITGPGSVQLPVLVNRGWVPRGWRKKLENSENSDRSSSPEIEDAKQNEGSAWWKFWSKEPSVTKVEENSMAPTRVIGVVRGSEKPSIFVPENDPSTGQWFYVDVAMIARACGVPDNTLYIETINEDVSASNPYPIPKDVNTLIRYSVMPQDHLNYTFTWYSLSAAVTYMALRRIRPKKSRR</sequence>
<dbReference type="PROSITE" id="PS50895">
    <property type="entry name" value="SURF1"/>
    <property type="match status" value="1"/>
</dbReference>
<evidence type="ECO:0000256" key="1">
    <source>
        <dbReference type="ARBA" id="ARBA00004370"/>
    </source>
</evidence>
<keyword evidence="2" id="KW-0812">Transmembrane</keyword>
<dbReference type="PANTHER" id="PTHR23427:SF2">
    <property type="entry name" value="SURFEIT LOCUS PROTEIN 1"/>
    <property type="match status" value="1"/>
</dbReference>
<dbReference type="EMBL" id="PYDT01000004">
    <property type="protein sequence ID" value="THU63452.1"/>
    <property type="molecule type" value="Genomic_DNA"/>
</dbReference>
<gene>
    <name evidence="7" type="ORF">C4D60_Mb01t15890</name>
</gene>
<reference evidence="7 8" key="1">
    <citation type="journal article" date="2019" name="Nat. Plants">
        <title>Genome sequencing of Musa balbisiana reveals subgenome evolution and function divergence in polyploid bananas.</title>
        <authorList>
            <person name="Yao X."/>
        </authorList>
    </citation>
    <scope>NUCLEOTIDE SEQUENCE [LARGE SCALE GENOMIC DNA]</scope>
    <source>
        <strain evidence="8">cv. DH-PKW</strain>
        <tissue evidence="7">Leaves</tissue>
    </source>
</reference>
<keyword evidence="8" id="KW-1185">Reference proteome</keyword>
<dbReference type="GO" id="GO:0005743">
    <property type="term" value="C:mitochondrial inner membrane"/>
    <property type="evidence" value="ECO:0007669"/>
    <property type="project" value="UniProtKB-SubCell"/>
</dbReference>
<comment type="caution">
    <text evidence="7">The sequence shown here is derived from an EMBL/GenBank/DDBJ whole genome shotgun (WGS) entry which is preliminary data.</text>
</comment>
<dbReference type="PANTHER" id="PTHR23427">
    <property type="entry name" value="SURFEIT LOCUS PROTEIN"/>
    <property type="match status" value="1"/>
</dbReference>
<comment type="similarity">
    <text evidence="5">Belongs to the SURF1 family.</text>
</comment>
<evidence type="ECO:0000313" key="7">
    <source>
        <dbReference type="EMBL" id="THU63452.1"/>
    </source>
</evidence>
<dbReference type="STRING" id="52838.A0A4S8JPZ6"/>
<dbReference type="InterPro" id="IPR045214">
    <property type="entry name" value="Surf1/Surf4"/>
</dbReference>
<protein>
    <recommendedName>
        <fullName evidence="5">SURF1-like protein</fullName>
    </recommendedName>
</protein>
<name>A0A4S8JPZ6_MUSBA</name>
<dbReference type="InterPro" id="IPR002994">
    <property type="entry name" value="Surf1/Shy1"/>
</dbReference>